<reference evidence="1" key="1">
    <citation type="submission" date="2019-12" db="EMBL/GenBank/DDBJ databases">
        <title>An insight into the sialome of adult female Ixodes ricinus ticks feeding for 6 days.</title>
        <authorList>
            <person name="Perner J."/>
            <person name="Ribeiro J.M.C."/>
        </authorList>
    </citation>
    <scope>NUCLEOTIDE SEQUENCE</scope>
    <source>
        <strain evidence="1">Semi-engorged</strain>
        <tissue evidence="1">Salivary glands</tissue>
    </source>
</reference>
<evidence type="ECO:0000313" key="1">
    <source>
        <dbReference type="EMBL" id="MXU93972.1"/>
    </source>
</evidence>
<keyword evidence="1" id="KW-0378">Hydrolase</keyword>
<organism evidence="1">
    <name type="scientific">Ixodes ricinus</name>
    <name type="common">Common tick</name>
    <name type="synonym">Acarus ricinus</name>
    <dbReference type="NCBI Taxonomy" id="34613"/>
    <lineage>
        <taxon>Eukaryota</taxon>
        <taxon>Metazoa</taxon>
        <taxon>Ecdysozoa</taxon>
        <taxon>Arthropoda</taxon>
        <taxon>Chelicerata</taxon>
        <taxon>Arachnida</taxon>
        <taxon>Acari</taxon>
        <taxon>Parasitiformes</taxon>
        <taxon>Ixodida</taxon>
        <taxon>Ixodoidea</taxon>
        <taxon>Ixodidae</taxon>
        <taxon>Ixodinae</taxon>
        <taxon>Ixodes</taxon>
    </lineage>
</organism>
<dbReference type="EMBL" id="GIFC01011889">
    <property type="protein sequence ID" value="MXU93972.1"/>
    <property type="molecule type" value="Transcribed_RNA"/>
</dbReference>
<keyword evidence="1" id="KW-0645">Protease</keyword>
<accession>A0A6B0UWE0</accession>
<dbReference type="GO" id="GO:0008233">
    <property type="term" value="F:peptidase activity"/>
    <property type="evidence" value="ECO:0007669"/>
    <property type="project" value="UniProtKB-KW"/>
</dbReference>
<proteinExistence type="predicted"/>
<sequence length="155" mass="18078">MKVGKWIVNIIFLECFSAFPQPSFTVFDTLPDDYFNEYYYEEFEEDMAKDGILQAREEFSDYELTNMASPRAVGGPVRFLRSQELMWRELFRMDNTQCSVELNKTEVPDYMLCSPGGACFVSKTNPRFATPCYTEGGVIQLIYFPFLEPNVSFYF</sequence>
<name>A0A6B0UWE0_IXORI</name>
<dbReference type="GO" id="GO:0006508">
    <property type="term" value="P:proteolysis"/>
    <property type="evidence" value="ECO:0007669"/>
    <property type="project" value="UniProtKB-KW"/>
</dbReference>
<protein>
    <submittedName>
        <fullName evidence="1">Putative trypsin-like serine protease</fullName>
    </submittedName>
</protein>
<dbReference type="AlphaFoldDB" id="A0A6B0UWE0"/>